<sequence length="28" mass="3191">MHELHVPATRVLRATCYSLPFCSMCRPA</sequence>
<reference evidence="1" key="1">
    <citation type="submission" date="2014-09" db="EMBL/GenBank/DDBJ databases">
        <authorList>
            <person name="Magalhaes I.L.F."/>
            <person name="Oliveira U."/>
            <person name="Santos F.R."/>
            <person name="Vidigal T.H.D.A."/>
            <person name="Brescovit A.D."/>
            <person name="Santos A.J."/>
        </authorList>
    </citation>
    <scope>NUCLEOTIDE SEQUENCE</scope>
    <source>
        <tissue evidence="1">Shoot tissue taken approximately 20 cm above the soil surface</tissue>
    </source>
</reference>
<protein>
    <submittedName>
        <fullName evidence="1">Uncharacterized protein</fullName>
    </submittedName>
</protein>
<dbReference type="EMBL" id="GBRH01247291">
    <property type="protein sequence ID" value="JAD50604.1"/>
    <property type="molecule type" value="Transcribed_RNA"/>
</dbReference>
<proteinExistence type="predicted"/>
<evidence type="ECO:0000313" key="1">
    <source>
        <dbReference type="EMBL" id="JAD50604.1"/>
    </source>
</evidence>
<dbReference type="AlphaFoldDB" id="A0A0A9AG35"/>
<organism evidence="1">
    <name type="scientific">Arundo donax</name>
    <name type="common">Giant reed</name>
    <name type="synonym">Donax arundinaceus</name>
    <dbReference type="NCBI Taxonomy" id="35708"/>
    <lineage>
        <taxon>Eukaryota</taxon>
        <taxon>Viridiplantae</taxon>
        <taxon>Streptophyta</taxon>
        <taxon>Embryophyta</taxon>
        <taxon>Tracheophyta</taxon>
        <taxon>Spermatophyta</taxon>
        <taxon>Magnoliopsida</taxon>
        <taxon>Liliopsida</taxon>
        <taxon>Poales</taxon>
        <taxon>Poaceae</taxon>
        <taxon>PACMAD clade</taxon>
        <taxon>Arundinoideae</taxon>
        <taxon>Arundineae</taxon>
        <taxon>Arundo</taxon>
    </lineage>
</organism>
<reference evidence="1" key="2">
    <citation type="journal article" date="2015" name="Data Brief">
        <title>Shoot transcriptome of the giant reed, Arundo donax.</title>
        <authorList>
            <person name="Barrero R.A."/>
            <person name="Guerrero F.D."/>
            <person name="Moolhuijzen P."/>
            <person name="Goolsby J.A."/>
            <person name="Tidwell J."/>
            <person name="Bellgard S.E."/>
            <person name="Bellgard M.I."/>
        </authorList>
    </citation>
    <scope>NUCLEOTIDE SEQUENCE</scope>
    <source>
        <tissue evidence="1">Shoot tissue taken approximately 20 cm above the soil surface</tissue>
    </source>
</reference>
<accession>A0A0A9AG35</accession>
<name>A0A0A9AG35_ARUDO</name>